<feature type="region of interest" description="Disordered" evidence="1">
    <location>
        <begin position="1"/>
        <end position="33"/>
    </location>
</feature>
<dbReference type="EnsemblMetazoa" id="AMAM023692-RA">
    <property type="protein sequence ID" value="AMAM023692-PA"/>
    <property type="gene ID" value="AMAM023692"/>
</dbReference>
<protein>
    <submittedName>
        <fullName evidence="3">Uncharacterized protein</fullName>
    </submittedName>
</protein>
<evidence type="ECO:0000256" key="1">
    <source>
        <dbReference type="SAM" id="MobiDB-lite"/>
    </source>
</evidence>
<evidence type="ECO:0000256" key="2">
    <source>
        <dbReference type="SAM" id="Phobius"/>
    </source>
</evidence>
<proteinExistence type="predicted"/>
<evidence type="ECO:0000313" key="4">
    <source>
        <dbReference type="Proteomes" id="UP000075901"/>
    </source>
</evidence>
<dbReference type="Proteomes" id="UP000075901">
    <property type="component" value="Unassembled WGS sequence"/>
</dbReference>
<keyword evidence="2" id="KW-1133">Transmembrane helix</keyword>
<accession>A0A182TBU4</accession>
<keyword evidence="2" id="KW-0472">Membrane</keyword>
<reference evidence="3" key="2">
    <citation type="submission" date="2020-05" db="UniProtKB">
        <authorList>
            <consortium name="EnsemblMetazoa"/>
        </authorList>
    </citation>
    <scope>IDENTIFICATION</scope>
    <source>
        <strain evidence="3">maculatus3</strain>
    </source>
</reference>
<feature type="compositionally biased region" description="Polar residues" evidence="1">
    <location>
        <begin position="19"/>
        <end position="32"/>
    </location>
</feature>
<organism evidence="3 4">
    <name type="scientific">Anopheles maculatus</name>
    <dbReference type="NCBI Taxonomy" id="74869"/>
    <lineage>
        <taxon>Eukaryota</taxon>
        <taxon>Metazoa</taxon>
        <taxon>Ecdysozoa</taxon>
        <taxon>Arthropoda</taxon>
        <taxon>Hexapoda</taxon>
        <taxon>Insecta</taxon>
        <taxon>Pterygota</taxon>
        <taxon>Neoptera</taxon>
        <taxon>Endopterygota</taxon>
        <taxon>Diptera</taxon>
        <taxon>Nematocera</taxon>
        <taxon>Culicoidea</taxon>
        <taxon>Culicidae</taxon>
        <taxon>Anophelinae</taxon>
        <taxon>Anopheles</taxon>
        <taxon>Anopheles maculatus group</taxon>
    </lineage>
</organism>
<evidence type="ECO:0000313" key="3">
    <source>
        <dbReference type="EnsemblMetazoa" id="AMAM023692-PA"/>
    </source>
</evidence>
<sequence>MDMPRETAVIPSEDDGSERLQNGQYQHRQQNRPLIANRRSHRMVLLVAMILLMLQLIPCAKADILVYQMLNDQVRRIGEPQSENNLQGAKDNTYSLVQPRVLIF</sequence>
<name>A0A182TBU4_9DIPT</name>
<reference evidence="4" key="1">
    <citation type="submission" date="2013-09" db="EMBL/GenBank/DDBJ databases">
        <title>The Genome Sequence of Anopheles maculatus species B.</title>
        <authorList>
            <consortium name="The Broad Institute Genomics Platform"/>
            <person name="Neafsey D.E."/>
            <person name="Besansky N."/>
            <person name="Howell P."/>
            <person name="Walton C."/>
            <person name="Young S.K."/>
            <person name="Zeng Q."/>
            <person name="Gargeya S."/>
            <person name="Fitzgerald M."/>
            <person name="Haas B."/>
            <person name="Abouelleil A."/>
            <person name="Allen A.W."/>
            <person name="Alvarado L."/>
            <person name="Arachchi H.M."/>
            <person name="Berlin A.M."/>
            <person name="Chapman S.B."/>
            <person name="Gainer-Dewar J."/>
            <person name="Goldberg J."/>
            <person name="Griggs A."/>
            <person name="Gujja S."/>
            <person name="Hansen M."/>
            <person name="Howarth C."/>
            <person name="Imamovic A."/>
            <person name="Ireland A."/>
            <person name="Larimer J."/>
            <person name="McCowan C."/>
            <person name="Murphy C."/>
            <person name="Pearson M."/>
            <person name="Poon T.W."/>
            <person name="Priest M."/>
            <person name="Roberts A."/>
            <person name="Saif S."/>
            <person name="Shea T."/>
            <person name="Sisk P."/>
            <person name="Sykes S."/>
            <person name="Wortman J."/>
            <person name="Nusbaum C."/>
            <person name="Birren B."/>
        </authorList>
    </citation>
    <scope>NUCLEOTIDE SEQUENCE [LARGE SCALE GENOMIC DNA]</scope>
    <source>
        <strain evidence="4">maculatus3</strain>
    </source>
</reference>
<feature type="transmembrane region" description="Helical" evidence="2">
    <location>
        <begin position="43"/>
        <end position="67"/>
    </location>
</feature>
<dbReference type="VEuPathDB" id="VectorBase:AMAM023692"/>
<dbReference type="AlphaFoldDB" id="A0A182TBU4"/>
<keyword evidence="2" id="KW-0812">Transmembrane</keyword>
<keyword evidence="4" id="KW-1185">Reference proteome</keyword>